<evidence type="ECO:0000256" key="13">
    <source>
        <dbReference type="HAMAP-Rule" id="MF_01398"/>
    </source>
</evidence>
<comment type="similarity">
    <text evidence="1 13 14">Belongs to the ATPase B chain family.</text>
</comment>
<comment type="function">
    <text evidence="13">Component of the F(0) channel, it forms part of the peripheral stalk, linking F(1) to F(0).</text>
</comment>
<evidence type="ECO:0000256" key="10">
    <source>
        <dbReference type="ARBA" id="ARBA00023310"/>
    </source>
</evidence>
<keyword evidence="3 13" id="KW-1003">Cell membrane</keyword>
<comment type="subunit">
    <text evidence="13">F-type ATPases have 2 components, F(1) - the catalytic core - and F(0) - the membrane proton channel. F(1) has five subunits: alpha(3), beta(3), gamma(1), delta(1), epsilon(1). F(0) has three main subunits: a(1), b(2) and c(10-14). The alpha and beta chains form an alternating ring which encloses part of the gamma chain. F(1) is attached to F(0) by a central stalk formed by the gamma and epsilon chains, while a peripheral stalk is formed by the delta and b chains.</text>
</comment>
<dbReference type="Gene3D" id="6.10.250.1580">
    <property type="match status" value="1"/>
</dbReference>
<dbReference type="NCBIfam" id="TIGR01144">
    <property type="entry name" value="ATP_synt_b"/>
    <property type="match status" value="1"/>
</dbReference>
<gene>
    <name evidence="13 16" type="primary">atpF</name>
    <name evidence="16" type="ORF">SPSIL_043660</name>
</gene>
<reference evidence="16" key="1">
    <citation type="submission" date="2024-05" db="EMBL/GenBank/DDBJ databases">
        <title>Isolation and characterization of Sporomusa carbonis sp. nov., a carboxydotrophic hydrogenogen in the genus of Sporomusa isolated from a charcoal burning pile.</title>
        <authorList>
            <person name="Boeer T."/>
            <person name="Rosenbaum F."/>
            <person name="Eysell L."/>
            <person name="Mueller V."/>
            <person name="Daniel R."/>
            <person name="Poehlein A."/>
        </authorList>
    </citation>
    <scope>NUCLEOTIDE SEQUENCE [LARGE SCALE GENOMIC DNA]</scope>
    <source>
        <strain evidence="16">DSM 10669</strain>
    </source>
</reference>
<evidence type="ECO:0000256" key="12">
    <source>
        <dbReference type="ARBA" id="ARBA00037847"/>
    </source>
</evidence>
<keyword evidence="15" id="KW-0175">Coiled coil</keyword>
<evidence type="ECO:0000256" key="14">
    <source>
        <dbReference type="RuleBase" id="RU003848"/>
    </source>
</evidence>
<evidence type="ECO:0000256" key="6">
    <source>
        <dbReference type="ARBA" id="ARBA00022781"/>
    </source>
</evidence>
<evidence type="ECO:0000256" key="7">
    <source>
        <dbReference type="ARBA" id="ARBA00022989"/>
    </source>
</evidence>
<feature type="coiled-coil region" evidence="15">
    <location>
        <begin position="31"/>
        <end position="108"/>
    </location>
</feature>
<dbReference type="RefSeq" id="WP_094603942.1">
    <property type="nucleotide sequence ID" value="NZ_CP155573.1"/>
</dbReference>
<protein>
    <recommendedName>
        <fullName evidence="13">ATP synthase subunit b</fullName>
    </recommendedName>
    <alternativeName>
        <fullName evidence="13">ATP synthase F(0) sector subunit b</fullName>
    </alternativeName>
    <alternativeName>
        <fullName evidence="13">ATPase subunit I</fullName>
    </alternativeName>
    <alternativeName>
        <fullName evidence="13">F-type ATPase subunit b</fullName>
        <shortName evidence="13">F-ATPase subunit b</shortName>
    </alternativeName>
</protein>
<dbReference type="HAMAP" id="MF_01398">
    <property type="entry name" value="ATP_synth_b_bprime"/>
    <property type="match status" value="1"/>
</dbReference>
<organism evidence="16 17">
    <name type="scientific">Sporomusa silvacetica DSM 10669</name>
    <dbReference type="NCBI Taxonomy" id="1123289"/>
    <lineage>
        <taxon>Bacteria</taxon>
        <taxon>Bacillati</taxon>
        <taxon>Bacillota</taxon>
        <taxon>Negativicutes</taxon>
        <taxon>Selenomonadales</taxon>
        <taxon>Sporomusaceae</taxon>
        <taxon>Sporomusa</taxon>
    </lineage>
</organism>
<comment type="subcellular location">
    <subcellularLocation>
        <location evidence="13">Cell membrane</location>
        <topology evidence="13">Single-pass membrane protein</topology>
    </subcellularLocation>
    <subcellularLocation>
        <location evidence="12">Endomembrane system</location>
        <topology evidence="12">Single-pass membrane protein</topology>
    </subcellularLocation>
</comment>
<name>A0ABZ3IRF9_9FIRM</name>
<keyword evidence="4 13" id="KW-0138">CF(0)</keyword>
<comment type="function">
    <text evidence="11 13">F(1)F(0) ATP synthase produces ATP from ADP in the presence of a proton or sodium gradient. F-type ATPases consist of two structural domains, F(1) containing the extramembraneous catalytic core and F(0) containing the membrane proton channel, linked together by a central stalk and a peripheral stalk. During catalysis, ATP synthesis in the catalytic domain of F(1) is coupled via a rotary mechanism of the central stalk subunits to proton translocation.</text>
</comment>
<dbReference type="PANTHER" id="PTHR33445:SF1">
    <property type="entry name" value="ATP SYNTHASE SUBUNIT B"/>
    <property type="match status" value="1"/>
</dbReference>
<keyword evidence="2 13" id="KW-0813">Transport</keyword>
<evidence type="ECO:0000256" key="15">
    <source>
        <dbReference type="SAM" id="Coils"/>
    </source>
</evidence>
<sequence length="167" mass="18376">MVDLNATLIAQIINFLILVAILTKVAYKPLMQALADRQAKIADSLETAEQEKQAAEKLKQEYLAQLAEARTQAQAIVEKAAKLAEQTKEEILKEAREESIRLVKATQEEIAREREHAIAELKGEVVTLAVAAASKIIAQNMDEQANARIVDDFINKLDGKEIGGLPC</sequence>
<keyword evidence="9 13" id="KW-0472">Membrane</keyword>
<keyword evidence="17" id="KW-1185">Reference proteome</keyword>
<keyword evidence="7 13" id="KW-1133">Transmembrane helix</keyword>
<dbReference type="InterPro" id="IPR005864">
    <property type="entry name" value="ATP_synth_F0_bsu_bac"/>
</dbReference>
<accession>A0ABZ3IRF9</accession>
<proteinExistence type="inferred from homology"/>
<keyword evidence="8 13" id="KW-0406">Ion transport</keyword>
<dbReference type="InterPro" id="IPR050059">
    <property type="entry name" value="ATP_synthase_B_chain"/>
</dbReference>
<evidence type="ECO:0000256" key="11">
    <source>
        <dbReference type="ARBA" id="ARBA00025198"/>
    </source>
</evidence>
<evidence type="ECO:0000256" key="3">
    <source>
        <dbReference type="ARBA" id="ARBA00022475"/>
    </source>
</evidence>
<evidence type="ECO:0000256" key="2">
    <source>
        <dbReference type="ARBA" id="ARBA00022448"/>
    </source>
</evidence>
<evidence type="ECO:0000256" key="9">
    <source>
        <dbReference type="ARBA" id="ARBA00023136"/>
    </source>
</evidence>
<evidence type="ECO:0000256" key="8">
    <source>
        <dbReference type="ARBA" id="ARBA00023065"/>
    </source>
</evidence>
<dbReference type="CDD" id="cd06503">
    <property type="entry name" value="ATP-synt_Fo_b"/>
    <property type="match status" value="1"/>
</dbReference>
<feature type="transmembrane region" description="Helical" evidence="13">
    <location>
        <begin position="6"/>
        <end position="27"/>
    </location>
</feature>
<evidence type="ECO:0000313" key="17">
    <source>
        <dbReference type="Proteomes" id="UP000216752"/>
    </source>
</evidence>
<evidence type="ECO:0000256" key="4">
    <source>
        <dbReference type="ARBA" id="ARBA00022547"/>
    </source>
</evidence>
<keyword evidence="6 13" id="KW-0375">Hydrogen ion transport</keyword>
<dbReference type="Pfam" id="PF00430">
    <property type="entry name" value="ATP-synt_B"/>
    <property type="match status" value="1"/>
</dbReference>
<evidence type="ECO:0000256" key="5">
    <source>
        <dbReference type="ARBA" id="ARBA00022692"/>
    </source>
</evidence>
<dbReference type="SUPFAM" id="SSF81573">
    <property type="entry name" value="F1F0 ATP synthase subunit B, membrane domain"/>
    <property type="match status" value="1"/>
</dbReference>
<keyword evidence="10 13" id="KW-0066">ATP synthesis</keyword>
<dbReference type="InterPro" id="IPR028987">
    <property type="entry name" value="ATP_synth_B-like_membr_sf"/>
</dbReference>
<dbReference type="PANTHER" id="PTHR33445">
    <property type="entry name" value="ATP SYNTHASE SUBUNIT B', CHLOROPLASTIC"/>
    <property type="match status" value="1"/>
</dbReference>
<dbReference type="InterPro" id="IPR002146">
    <property type="entry name" value="ATP_synth_b/b'su_bac/chlpt"/>
</dbReference>
<evidence type="ECO:0000256" key="1">
    <source>
        <dbReference type="ARBA" id="ARBA00005513"/>
    </source>
</evidence>
<dbReference type="EMBL" id="CP155573">
    <property type="protein sequence ID" value="XFO68146.1"/>
    <property type="molecule type" value="Genomic_DNA"/>
</dbReference>
<evidence type="ECO:0000313" key="16">
    <source>
        <dbReference type="EMBL" id="XFO68146.1"/>
    </source>
</evidence>
<dbReference type="Proteomes" id="UP000216752">
    <property type="component" value="Chromosome"/>
</dbReference>
<keyword evidence="5 13" id="KW-0812">Transmembrane</keyword>